<dbReference type="Proteomes" id="UP001055072">
    <property type="component" value="Unassembled WGS sequence"/>
</dbReference>
<comment type="caution">
    <text evidence="1">The sequence shown here is derived from an EMBL/GenBank/DDBJ whole genome shotgun (WGS) entry which is preliminary data.</text>
</comment>
<name>A0ACB8UKZ9_9APHY</name>
<accession>A0ACB8UKZ9</accession>
<gene>
    <name evidence="1" type="ORF">BDY19DRAFT_1052806</name>
</gene>
<sequence>MAGSYNGEDVQERLVDGGNFLVHRVQSAWSNFLDFLGRDNVLEVAVGLMIASSFTAVVTSLVSDVLLPPISLLPFMSHKNLPEKFAVLRKGPHGSRGYNTVEQAKEDGAVIMAYGIFLDKTLTFLSLGLVLYAIAQIYQLVSKDNIIKHTVRCPYCRKYIPEKAKRCVNCTSWVDGREEKETSVLHPVQE</sequence>
<evidence type="ECO:0000313" key="2">
    <source>
        <dbReference type="Proteomes" id="UP001055072"/>
    </source>
</evidence>
<keyword evidence="2" id="KW-1185">Reference proteome</keyword>
<organism evidence="1 2">
    <name type="scientific">Irpex rosettiformis</name>
    <dbReference type="NCBI Taxonomy" id="378272"/>
    <lineage>
        <taxon>Eukaryota</taxon>
        <taxon>Fungi</taxon>
        <taxon>Dikarya</taxon>
        <taxon>Basidiomycota</taxon>
        <taxon>Agaricomycotina</taxon>
        <taxon>Agaricomycetes</taxon>
        <taxon>Polyporales</taxon>
        <taxon>Irpicaceae</taxon>
        <taxon>Irpex</taxon>
    </lineage>
</organism>
<protein>
    <submittedName>
        <fullName evidence="1">Ion channel</fullName>
    </submittedName>
</protein>
<evidence type="ECO:0000313" key="1">
    <source>
        <dbReference type="EMBL" id="KAI0095082.1"/>
    </source>
</evidence>
<reference evidence="1" key="1">
    <citation type="journal article" date="2021" name="Environ. Microbiol.">
        <title>Gene family expansions and transcriptome signatures uncover fungal adaptations to wood decay.</title>
        <authorList>
            <person name="Hage H."/>
            <person name="Miyauchi S."/>
            <person name="Viragh M."/>
            <person name="Drula E."/>
            <person name="Min B."/>
            <person name="Chaduli D."/>
            <person name="Navarro D."/>
            <person name="Favel A."/>
            <person name="Norest M."/>
            <person name="Lesage-Meessen L."/>
            <person name="Balint B."/>
            <person name="Merenyi Z."/>
            <person name="de Eugenio L."/>
            <person name="Morin E."/>
            <person name="Martinez A.T."/>
            <person name="Baldrian P."/>
            <person name="Stursova M."/>
            <person name="Martinez M.J."/>
            <person name="Novotny C."/>
            <person name="Magnuson J.K."/>
            <person name="Spatafora J.W."/>
            <person name="Maurice S."/>
            <person name="Pangilinan J."/>
            <person name="Andreopoulos W."/>
            <person name="LaButti K."/>
            <person name="Hundley H."/>
            <person name="Na H."/>
            <person name="Kuo A."/>
            <person name="Barry K."/>
            <person name="Lipzen A."/>
            <person name="Henrissat B."/>
            <person name="Riley R."/>
            <person name="Ahrendt S."/>
            <person name="Nagy L.G."/>
            <person name="Grigoriev I.V."/>
            <person name="Martin F."/>
            <person name="Rosso M.N."/>
        </authorList>
    </citation>
    <scope>NUCLEOTIDE SEQUENCE</scope>
    <source>
        <strain evidence="1">CBS 384.51</strain>
    </source>
</reference>
<proteinExistence type="predicted"/>
<dbReference type="EMBL" id="MU274900">
    <property type="protein sequence ID" value="KAI0095082.1"/>
    <property type="molecule type" value="Genomic_DNA"/>
</dbReference>